<gene>
    <name evidence="1" type="ORF">NGF19_12280</name>
</gene>
<comment type="caution">
    <text evidence="1">The sequence shown here is derived from an EMBL/GenBank/DDBJ whole genome shotgun (WGS) entry which is preliminary data.</text>
</comment>
<proteinExistence type="predicted"/>
<accession>A0ABT0ZDA7</accession>
<evidence type="ECO:0000313" key="1">
    <source>
        <dbReference type="EMBL" id="MCN9241558.1"/>
    </source>
</evidence>
<evidence type="ECO:0000313" key="2">
    <source>
        <dbReference type="Proteomes" id="UP001523219"/>
    </source>
</evidence>
<organism evidence="1 2">
    <name type="scientific">Streptomyces macrolidinus</name>
    <dbReference type="NCBI Taxonomy" id="2952607"/>
    <lineage>
        <taxon>Bacteria</taxon>
        <taxon>Bacillati</taxon>
        <taxon>Actinomycetota</taxon>
        <taxon>Actinomycetes</taxon>
        <taxon>Kitasatosporales</taxon>
        <taxon>Streptomycetaceae</taxon>
        <taxon>Streptomyces</taxon>
    </lineage>
</organism>
<sequence>MSALEAEAIGAAAMVAAARAGTPPDPCSGGAYVPCSGGVYAPTALDGTLSGLVRVSRAVRTPVVADVLSVERRQEKQRA</sequence>
<dbReference type="Proteomes" id="UP001523219">
    <property type="component" value="Unassembled WGS sequence"/>
</dbReference>
<protein>
    <submittedName>
        <fullName evidence="1">Uncharacterized protein</fullName>
    </submittedName>
</protein>
<reference evidence="1 2" key="1">
    <citation type="submission" date="2022-05" db="EMBL/GenBank/DDBJ databases">
        <title>Streptomyces sp. nov. RY43-2 isolated from soil of a peat swamp forest.</title>
        <authorList>
            <person name="Kanchanasin P."/>
            <person name="Tanasupawat S."/>
            <person name="Phongsopitanun W."/>
        </authorList>
    </citation>
    <scope>NUCLEOTIDE SEQUENCE [LARGE SCALE GENOMIC DNA]</scope>
    <source>
        <strain evidence="1 2">RY43-2</strain>
    </source>
</reference>
<dbReference type="EMBL" id="JAMWMR010000008">
    <property type="protein sequence ID" value="MCN9241558.1"/>
    <property type="molecule type" value="Genomic_DNA"/>
</dbReference>
<name>A0ABT0ZDA7_9ACTN</name>
<keyword evidence="2" id="KW-1185">Reference proteome</keyword>